<name>A0ABU5N650_9MICO</name>
<evidence type="ECO:0000259" key="5">
    <source>
        <dbReference type="Pfam" id="PF17994"/>
    </source>
</evidence>
<evidence type="ECO:0000256" key="1">
    <source>
        <dbReference type="ARBA" id="ARBA00004776"/>
    </source>
</evidence>
<dbReference type="EMBL" id="JAWJYN010000001">
    <property type="protein sequence ID" value="MDZ8161553.1"/>
    <property type="molecule type" value="Genomic_DNA"/>
</dbReference>
<dbReference type="InterPro" id="IPR045699">
    <property type="entry name" value="GlfT2_C"/>
</dbReference>
<dbReference type="Proteomes" id="UP001291912">
    <property type="component" value="Unassembled WGS sequence"/>
</dbReference>
<dbReference type="InterPro" id="IPR029044">
    <property type="entry name" value="Nucleotide-diphossugar_trans"/>
</dbReference>
<dbReference type="Pfam" id="PF13641">
    <property type="entry name" value="Glyco_tranf_2_3"/>
    <property type="match status" value="1"/>
</dbReference>
<protein>
    <submittedName>
        <fullName evidence="7">Glycosyltransferase</fullName>
        <ecNumber evidence="7">2.4.-.-</ecNumber>
    </submittedName>
</protein>
<evidence type="ECO:0000256" key="3">
    <source>
        <dbReference type="ARBA" id="ARBA00022676"/>
    </source>
</evidence>
<proteinExistence type="inferred from homology"/>
<keyword evidence="4 7" id="KW-0808">Transferase</keyword>
<feature type="domain" description="Galactofuranosyltransferase GlfT2 N-terminal" evidence="5">
    <location>
        <begin position="5"/>
        <end position="151"/>
    </location>
</feature>
<dbReference type="RefSeq" id="WP_194425052.1">
    <property type="nucleotide sequence ID" value="NZ_BAAAPT010000001.1"/>
</dbReference>
<comment type="pathway">
    <text evidence="1">Cell wall biogenesis; cell wall polysaccharide biosynthesis.</text>
</comment>
<dbReference type="Gene3D" id="3.90.550.60">
    <property type="match status" value="1"/>
</dbReference>
<evidence type="ECO:0000313" key="7">
    <source>
        <dbReference type="EMBL" id="MDZ8161553.1"/>
    </source>
</evidence>
<dbReference type="GO" id="GO:0016757">
    <property type="term" value="F:glycosyltransferase activity"/>
    <property type="evidence" value="ECO:0007669"/>
    <property type="project" value="UniProtKB-KW"/>
</dbReference>
<comment type="caution">
    <text evidence="7">The sequence shown here is derived from an EMBL/GenBank/DDBJ whole genome shotgun (WGS) entry which is preliminary data.</text>
</comment>
<dbReference type="Pfam" id="PF17994">
    <property type="entry name" value="Glft2_N"/>
    <property type="match status" value="1"/>
</dbReference>
<dbReference type="InterPro" id="IPR040492">
    <property type="entry name" value="GlfT2_N"/>
</dbReference>
<dbReference type="EC" id="2.4.-.-" evidence="7"/>
<comment type="similarity">
    <text evidence="2">Belongs to the glycosyltransferase 2 family.</text>
</comment>
<dbReference type="SUPFAM" id="SSF53448">
    <property type="entry name" value="Nucleotide-diphospho-sugar transferases"/>
    <property type="match status" value="1"/>
</dbReference>
<dbReference type="PANTHER" id="PTHR43179">
    <property type="entry name" value="RHAMNOSYLTRANSFERASE WBBL"/>
    <property type="match status" value="1"/>
</dbReference>
<evidence type="ECO:0000256" key="2">
    <source>
        <dbReference type="ARBA" id="ARBA00006739"/>
    </source>
</evidence>
<evidence type="ECO:0000313" key="8">
    <source>
        <dbReference type="Proteomes" id="UP001291912"/>
    </source>
</evidence>
<dbReference type="Pfam" id="PF19320">
    <property type="entry name" value="GlfT2_domain3"/>
    <property type="match status" value="1"/>
</dbReference>
<keyword evidence="3 7" id="KW-0328">Glycosyltransferase</keyword>
<dbReference type="PANTHER" id="PTHR43179:SF12">
    <property type="entry name" value="GALACTOFURANOSYLTRANSFERASE GLFT2"/>
    <property type="match status" value="1"/>
</dbReference>
<gene>
    <name evidence="7" type="ORF">R2Q92_06845</name>
</gene>
<evidence type="ECO:0000259" key="6">
    <source>
        <dbReference type="Pfam" id="PF19320"/>
    </source>
</evidence>
<feature type="domain" description="Galactofuranosyltransferase-2 C-terminal" evidence="6">
    <location>
        <begin position="428"/>
        <end position="619"/>
    </location>
</feature>
<organism evidence="7 8">
    <name type="scientific">Microbacterium aquimaris</name>
    <dbReference type="NCBI Taxonomy" id="459816"/>
    <lineage>
        <taxon>Bacteria</taxon>
        <taxon>Bacillati</taxon>
        <taxon>Actinomycetota</taxon>
        <taxon>Actinomycetes</taxon>
        <taxon>Micrococcales</taxon>
        <taxon>Microbacteriaceae</taxon>
        <taxon>Microbacterium</taxon>
    </lineage>
</organism>
<sequence>MHSVLQKIVFPRAEHSDRLPLYIEPEPEATASAALPRFEVLSRRSLRLTPGTRSSFATYFNAFPASYWRHWTSVRQVSLIVAMSGSAVLIVRRSNARGTIREEHAARIDSETPVTSQVDLDINENDEGGWVWFEVDAGDQGAVLHRAHWATNSAPVRDGRTSIGITTHNKPDYCVQTLSSLNEMEDLDSLVDRVFVLDQGDRAVRDEAGFSDAAALLSGRLEVIEQDNLGGSGGFSRAMSETLQRADSDGVLLLDDDVSIEPEALRRAMVFAQHTTIPTIVGGHMFDLRHPTRLHALAEVVDRGPFGWRPVNEVAMPLDLERHRLPTTALLHQRYDTDFNGWWMCLIPRAVLERLGLALPAFIKWDDAEYGLRAGAAGVPTVSLPGAALWHVTWTDKDDLTDWQAYFHARNRIVAALLHSPERRGGELLTHSRRMDLKHLMAMQYYATTLRHLALRDILSGPDHMFPSLRSALPRARDLAQSHPEAVVAGPINPDDVQQVEDPRSLTAPTGWKLRTLTLSSLLRHWVRPRKAEQSKSVFLPRTANAWWVLTAYDSAVVATGDGGGTTRYVRDRRAHRHLLVESVRLHRQMRREWPALSRAYRASLTSLTSPTSWAAAFNESADS</sequence>
<accession>A0ABU5N650</accession>
<keyword evidence="8" id="KW-1185">Reference proteome</keyword>
<reference evidence="7 8" key="1">
    <citation type="submission" date="2023-10" db="EMBL/GenBank/DDBJ databases">
        <title>Microbacterium xanthum sp. nov., isolated from seaweed.</title>
        <authorList>
            <person name="Lee S.D."/>
        </authorList>
    </citation>
    <scope>NUCLEOTIDE SEQUENCE [LARGE SCALE GENOMIC DNA]</scope>
    <source>
        <strain evidence="7 8">KCTC 19124</strain>
    </source>
</reference>
<evidence type="ECO:0000256" key="4">
    <source>
        <dbReference type="ARBA" id="ARBA00022679"/>
    </source>
</evidence>